<reference evidence="2" key="1">
    <citation type="journal article" date="2020" name="J. Eukaryot. Microbiol.">
        <title>De novo Sequencing, Assembly and Annotation of the Transcriptome for the Free-Living Testate Amoeba Arcella intermedia.</title>
        <authorList>
            <person name="Ribeiro G.M."/>
            <person name="Porfirio-Sousa A.L."/>
            <person name="Maurer-Alcala X.X."/>
            <person name="Katz L.A."/>
            <person name="Lahr D.J.G."/>
        </authorList>
    </citation>
    <scope>NUCLEOTIDE SEQUENCE</scope>
</reference>
<feature type="domain" description="Hydantoinase B/oxoprolinase" evidence="1">
    <location>
        <begin position="157"/>
        <end position="699"/>
    </location>
</feature>
<dbReference type="GO" id="GO:0006749">
    <property type="term" value="P:glutathione metabolic process"/>
    <property type="evidence" value="ECO:0007669"/>
    <property type="project" value="TreeGrafter"/>
</dbReference>
<evidence type="ECO:0000313" key="2">
    <source>
        <dbReference type="EMBL" id="NDV29632.1"/>
    </source>
</evidence>
<dbReference type="GO" id="GO:0005829">
    <property type="term" value="C:cytosol"/>
    <property type="evidence" value="ECO:0007669"/>
    <property type="project" value="TreeGrafter"/>
</dbReference>
<dbReference type="EMBL" id="GIBP01000663">
    <property type="protein sequence ID" value="NDV29632.1"/>
    <property type="molecule type" value="Transcribed_RNA"/>
</dbReference>
<name>A0A6B2KY66_9EUKA</name>
<dbReference type="InterPro" id="IPR045079">
    <property type="entry name" value="Oxoprolinase-like"/>
</dbReference>
<dbReference type="PANTHER" id="PTHR11365">
    <property type="entry name" value="5-OXOPROLINASE RELATED"/>
    <property type="match status" value="1"/>
</dbReference>
<dbReference type="Pfam" id="PF02538">
    <property type="entry name" value="Hydantoinase_B"/>
    <property type="match status" value="1"/>
</dbReference>
<proteinExistence type="predicted"/>
<dbReference type="PANTHER" id="PTHR11365:SF2">
    <property type="entry name" value="5-OXOPROLINASE"/>
    <property type="match status" value="1"/>
</dbReference>
<evidence type="ECO:0000259" key="1">
    <source>
        <dbReference type="Pfam" id="PF02538"/>
    </source>
</evidence>
<dbReference type="InterPro" id="IPR003692">
    <property type="entry name" value="Hydantoinase_B"/>
</dbReference>
<accession>A0A6B2KY66</accession>
<dbReference type="GO" id="GO:0017168">
    <property type="term" value="F:5-oxoprolinase (ATP-hydrolyzing) activity"/>
    <property type="evidence" value="ECO:0007669"/>
    <property type="project" value="TreeGrafter"/>
</dbReference>
<sequence>MNLRYDGTDTVLSIEKPEDEDYIKIFEENYYREFGFTMKNDKIIIESMTVVGLGKSPHIQKFIYNKSPKPPPVIKVHKCYFKPNDDEEGKFIDTNVYLLSDFGDGDKVVGPCIVIDPKYFMNIVVEPNCTAQLNKYGHLEIHLLKQFKKSSEISTDDVVKRSLFIHRFMSIAEQMGVALQRTSKSVNIKERLDFSCALFSHTGGLVANAPHLPVHLGAMQFAVKFQINSGIEWTPNDVILSNHPAAGGSHLPDFTVITPVFYDGPLEKPIIVDGREVDFKKPIFFVASRAHHADIGGITPGSMPPFSRLLVEEGAATKCLKITEGGQFRTDAVMEFLMAPGKIQTPFETQPTGSRKPDDNIADLKAQIAANKRGIDLVKDLIDAYSIDEVLSMMVAVQRAAEMAVRSKLIQIANERIKNNKPIHYTDYMDNGLKIKLQIHIDPNNGDSVFDFTGTSKETYSNVNSPKSVVSSAIIYSLRSMVDSDIPLNDGCMVPVKIIIPEGTFLSPSDEAAVVGGNVLTSQRITDIILAAFEAQANSQGCMNNFTFGGKGSPSYYETIAGGAGAGPHWNGQSAIQCHMTNTRITDPEILERRFPVKLLEFSIRTGSGGSGKYVGGNGVIRRVQFLKPITVSILSERRVLAPNGICGGENGKKGKNLLYQNFGKNNQKIINIGGKNTVNVDVGDVIEIRTPGGGGYGSIHEEVSESKAKPLPLETPKPATQAVPEVIKLLPIAPKPKEYKGWILFHPSQWQGTTKKHLSIWFSTILLSTFVSLIFSKVHPFK</sequence>
<organism evidence="2">
    <name type="scientific">Arcella intermedia</name>
    <dbReference type="NCBI Taxonomy" id="1963864"/>
    <lineage>
        <taxon>Eukaryota</taxon>
        <taxon>Amoebozoa</taxon>
        <taxon>Tubulinea</taxon>
        <taxon>Elardia</taxon>
        <taxon>Arcellinida</taxon>
        <taxon>Sphaerothecina</taxon>
        <taxon>Arcellidae</taxon>
        <taxon>Arcella</taxon>
    </lineage>
</organism>
<protein>
    <recommendedName>
        <fullName evidence="1">Hydantoinase B/oxoprolinase domain-containing protein</fullName>
    </recommendedName>
</protein>
<dbReference type="AlphaFoldDB" id="A0A6B2KY66"/>